<sequence>MESELESFIGKNKKLLQQYALSFPSVEAEAEVSYKLATLTADQKVQSTGDAGFTLLRCGEYTEEHDQKKSGTAVQRSQTRADSDDEATSHPPLYATHSGEGILFTSPEQVLGWLKSVTTPVPQQHDVPTAQGAHTARPPQPNLDTARPPQPNLDEDAAEQRTKKRQRVKEDERVYKLQKKFNTCRACGQPKLKETPQGIHT</sequence>
<organism evidence="2 3">
    <name type="scientific">Elysia chlorotica</name>
    <name type="common">Eastern emerald elysia</name>
    <name type="synonym">Sea slug</name>
    <dbReference type="NCBI Taxonomy" id="188477"/>
    <lineage>
        <taxon>Eukaryota</taxon>
        <taxon>Metazoa</taxon>
        <taxon>Spiralia</taxon>
        <taxon>Lophotrochozoa</taxon>
        <taxon>Mollusca</taxon>
        <taxon>Gastropoda</taxon>
        <taxon>Heterobranchia</taxon>
        <taxon>Euthyneura</taxon>
        <taxon>Panpulmonata</taxon>
        <taxon>Sacoglossa</taxon>
        <taxon>Placobranchoidea</taxon>
        <taxon>Plakobranchidae</taxon>
        <taxon>Elysia</taxon>
    </lineage>
</organism>
<protein>
    <submittedName>
        <fullName evidence="2">Uncharacterized protein</fullName>
    </submittedName>
</protein>
<proteinExistence type="predicted"/>
<evidence type="ECO:0000313" key="2">
    <source>
        <dbReference type="EMBL" id="RUS74334.1"/>
    </source>
</evidence>
<dbReference type="AlphaFoldDB" id="A0A3S1BT95"/>
<keyword evidence="3" id="KW-1185">Reference proteome</keyword>
<evidence type="ECO:0000256" key="1">
    <source>
        <dbReference type="SAM" id="MobiDB-lite"/>
    </source>
</evidence>
<comment type="caution">
    <text evidence="2">The sequence shown here is derived from an EMBL/GenBank/DDBJ whole genome shotgun (WGS) entry which is preliminary data.</text>
</comment>
<dbReference type="EMBL" id="RQTK01000841">
    <property type="protein sequence ID" value="RUS74334.1"/>
    <property type="molecule type" value="Genomic_DNA"/>
</dbReference>
<name>A0A3S1BT95_ELYCH</name>
<dbReference type="Proteomes" id="UP000271974">
    <property type="component" value="Unassembled WGS sequence"/>
</dbReference>
<evidence type="ECO:0000313" key="3">
    <source>
        <dbReference type="Proteomes" id="UP000271974"/>
    </source>
</evidence>
<feature type="region of interest" description="Disordered" evidence="1">
    <location>
        <begin position="61"/>
        <end position="99"/>
    </location>
</feature>
<accession>A0A3S1BT95</accession>
<feature type="compositionally biased region" description="Polar residues" evidence="1">
    <location>
        <begin position="70"/>
        <end position="80"/>
    </location>
</feature>
<gene>
    <name evidence="2" type="ORF">EGW08_017904</name>
</gene>
<feature type="region of interest" description="Disordered" evidence="1">
    <location>
        <begin position="121"/>
        <end position="173"/>
    </location>
</feature>
<reference evidence="2 3" key="1">
    <citation type="submission" date="2019-01" db="EMBL/GenBank/DDBJ databases">
        <title>A draft genome assembly of the solar-powered sea slug Elysia chlorotica.</title>
        <authorList>
            <person name="Cai H."/>
            <person name="Li Q."/>
            <person name="Fang X."/>
            <person name="Li J."/>
            <person name="Curtis N.E."/>
            <person name="Altenburger A."/>
            <person name="Shibata T."/>
            <person name="Feng M."/>
            <person name="Maeda T."/>
            <person name="Schwartz J.A."/>
            <person name="Shigenobu S."/>
            <person name="Lundholm N."/>
            <person name="Nishiyama T."/>
            <person name="Yang H."/>
            <person name="Hasebe M."/>
            <person name="Li S."/>
            <person name="Pierce S.K."/>
            <person name="Wang J."/>
        </authorList>
    </citation>
    <scope>NUCLEOTIDE SEQUENCE [LARGE SCALE GENOMIC DNA]</scope>
    <source>
        <strain evidence="2">EC2010</strain>
        <tissue evidence="2">Whole organism of an adult</tissue>
    </source>
</reference>